<dbReference type="EMBL" id="JANHOG010001825">
    <property type="protein sequence ID" value="KAJ3531115.1"/>
    <property type="molecule type" value="Genomic_DNA"/>
</dbReference>
<evidence type="ECO:0000313" key="1">
    <source>
        <dbReference type="EMBL" id="KAJ3531115.1"/>
    </source>
</evidence>
<dbReference type="Proteomes" id="UP001148662">
    <property type="component" value="Unassembled WGS sequence"/>
</dbReference>
<reference evidence="1" key="1">
    <citation type="submission" date="2022-07" db="EMBL/GenBank/DDBJ databases">
        <title>Genome Sequence of Phlebia brevispora.</title>
        <authorList>
            <person name="Buettner E."/>
        </authorList>
    </citation>
    <scope>NUCLEOTIDE SEQUENCE</scope>
    <source>
        <strain evidence="1">MPL23</strain>
    </source>
</reference>
<protein>
    <submittedName>
        <fullName evidence="1">Uncharacterized protein</fullName>
    </submittedName>
</protein>
<proteinExistence type="predicted"/>
<gene>
    <name evidence="1" type="ORF">NM688_g7617</name>
</gene>
<organism evidence="1 2">
    <name type="scientific">Phlebia brevispora</name>
    <dbReference type="NCBI Taxonomy" id="194682"/>
    <lineage>
        <taxon>Eukaryota</taxon>
        <taxon>Fungi</taxon>
        <taxon>Dikarya</taxon>
        <taxon>Basidiomycota</taxon>
        <taxon>Agaricomycotina</taxon>
        <taxon>Agaricomycetes</taxon>
        <taxon>Polyporales</taxon>
        <taxon>Meruliaceae</taxon>
        <taxon>Phlebia</taxon>
    </lineage>
</organism>
<keyword evidence="2" id="KW-1185">Reference proteome</keyword>
<evidence type="ECO:0000313" key="2">
    <source>
        <dbReference type="Proteomes" id="UP001148662"/>
    </source>
</evidence>
<sequence>MVRIQRASPTQSAPSSPTVPADGALLTVDFSRKRRPRRPASAPPSTLSFDNQFNTADPFKPRRAPPPRVGDLPRPPPPLFRPTTFWRNTKRSGVTGASYSPSSYLIRRSTFIAAGLPFDKPSADLSAFCVESRVGVVRCSSLSTTISITLVLTAYTNSAIAQNFVARQDTPALPTTTSINWWPYPAYPSWGDPTATATTDPSTFIPVSSFIAAVSLTSGDAVADSSTSSQSTVSPTSTTTSPTSTGSIIHITALPPAPTPRRNLKRPTKSSFNIAYLAPLFAAGAAASKAAVRPFGRDRSTSASDKRFECGKRSRRRRKTVWQSFFRPDEAGQEVSAHRDSAYLTPQRTASHGAAERGDISTTYAEDDPFLPPPTDSAGPSSSPGNVERRPTSRSVISSAFGGDAFSEHEDDDVPYDTLRHKSIRRGILDRLQHGSRYRRGHQRADSDVRVDEVRSARGSYTSVSMIPDRTPSKASSTSGNANKPLSPLSNVSSGPGFRIVYDDAELSPTREGGMLGLNWTLPWIASPDKLDAQDKFTALPSRRSIADKRFSPSPGHSRTTSATSTKDSLAGDPVKPSLPRVDSSVLPVSPPRVTSPPLEAQLFFGTIPQKFGNTPQLDLALPGKSRSPGNSPSVAGSPRSKGNKLHSRRGPPLLPFPSAGSPFTNRLTKTRANTLATPESGTTSPLTATKAHTSVESFGQRHVAHNKVDEILAKSWSARDIRGEERVGSPTMFGAIAASSETPQAGIEQRLLG</sequence>
<accession>A0ACC1S335</accession>
<comment type="caution">
    <text evidence="1">The sequence shown here is derived from an EMBL/GenBank/DDBJ whole genome shotgun (WGS) entry which is preliminary data.</text>
</comment>
<name>A0ACC1S335_9APHY</name>